<organism evidence="1 2">
    <name type="scientific">Mucuna pruriens</name>
    <name type="common">Velvet bean</name>
    <name type="synonym">Dolichos pruriens</name>
    <dbReference type="NCBI Taxonomy" id="157652"/>
    <lineage>
        <taxon>Eukaryota</taxon>
        <taxon>Viridiplantae</taxon>
        <taxon>Streptophyta</taxon>
        <taxon>Embryophyta</taxon>
        <taxon>Tracheophyta</taxon>
        <taxon>Spermatophyta</taxon>
        <taxon>Magnoliopsida</taxon>
        <taxon>eudicotyledons</taxon>
        <taxon>Gunneridae</taxon>
        <taxon>Pentapetalae</taxon>
        <taxon>rosids</taxon>
        <taxon>fabids</taxon>
        <taxon>Fabales</taxon>
        <taxon>Fabaceae</taxon>
        <taxon>Papilionoideae</taxon>
        <taxon>50 kb inversion clade</taxon>
        <taxon>NPAAA clade</taxon>
        <taxon>indigoferoid/millettioid clade</taxon>
        <taxon>Phaseoleae</taxon>
        <taxon>Mucuna</taxon>
    </lineage>
</organism>
<dbReference type="AlphaFoldDB" id="A0A371GYS6"/>
<proteinExistence type="predicted"/>
<comment type="caution">
    <text evidence="1">The sequence shown here is derived from an EMBL/GenBank/DDBJ whole genome shotgun (WGS) entry which is preliminary data.</text>
</comment>
<name>A0A371GYS6_MUCPR</name>
<evidence type="ECO:0000313" key="2">
    <source>
        <dbReference type="Proteomes" id="UP000257109"/>
    </source>
</evidence>
<evidence type="ECO:0000313" key="1">
    <source>
        <dbReference type="EMBL" id="RDX95708.1"/>
    </source>
</evidence>
<accession>A0A371GYS6</accession>
<gene>
    <name evidence="1" type="ORF">CR513_21734</name>
</gene>
<sequence length="161" mass="19074">MLLDPKKRKIWHKTFDGMFIVYLEHNVTYRFLVFKSNIIKCNTIITNLRKLLDSSSEPMSKELKRSKRQRKETSFGYDFYTYLVKDDRMSFSKATSALEVKLWEQAISIKIDLIKKNYMETIRGFTQKLDVDYFDTFALVSRISSIRTLIALASMHKLVIH</sequence>
<feature type="non-terminal residue" evidence="1">
    <location>
        <position position="1"/>
    </location>
</feature>
<keyword evidence="2" id="KW-1185">Reference proteome</keyword>
<reference evidence="1" key="1">
    <citation type="submission" date="2018-05" db="EMBL/GenBank/DDBJ databases">
        <title>Draft genome of Mucuna pruriens seed.</title>
        <authorList>
            <person name="Nnadi N.E."/>
            <person name="Vos R."/>
            <person name="Hasami M.H."/>
            <person name="Devisetty U.K."/>
            <person name="Aguiy J.C."/>
        </authorList>
    </citation>
    <scope>NUCLEOTIDE SEQUENCE [LARGE SCALE GENOMIC DNA]</scope>
    <source>
        <strain evidence="1">JCA_2017</strain>
    </source>
</reference>
<dbReference type="EMBL" id="QJKJ01004059">
    <property type="protein sequence ID" value="RDX95708.1"/>
    <property type="molecule type" value="Genomic_DNA"/>
</dbReference>
<protein>
    <submittedName>
        <fullName evidence="1">Uncharacterized protein</fullName>
    </submittedName>
</protein>
<dbReference type="Proteomes" id="UP000257109">
    <property type="component" value="Unassembled WGS sequence"/>
</dbReference>